<proteinExistence type="predicted"/>
<accession>A0ABD0KKA9</accession>
<evidence type="ECO:0000313" key="3">
    <source>
        <dbReference type="Proteomes" id="UP001519460"/>
    </source>
</evidence>
<feature type="region of interest" description="Disordered" evidence="1">
    <location>
        <begin position="75"/>
        <end position="116"/>
    </location>
</feature>
<organism evidence="2 3">
    <name type="scientific">Batillaria attramentaria</name>
    <dbReference type="NCBI Taxonomy" id="370345"/>
    <lineage>
        <taxon>Eukaryota</taxon>
        <taxon>Metazoa</taxon>
        <taxon>Spiralia</taxon>
        <taxon>Lophotrochozoa</taxon>
        <taxon>Mollusca</taxon>
        <taxon>Gastropoda</taxon>
        <taxon>Caenogastropoda</taxon>
        <taxon>Sorbeoconcha</taxon>
        <taxon>Cerithioidea</taxon>
        <taxon>Batillariidae</taxon>
        <taxon>Batillaria</taxon>
    </lineage>
</organism>
<keyword evidence="3" id="KW-1185">Reference proteome</keyword>
<protein>
    <submittedName>
        <fullName evidence="2">Uncharacterized protein</fullName>
    </submittedName>
</protein>
<dbReference type="EMBL" id="JACVVK020000161">
    <property type="protein sequence ID" value="KAK7487643.1"/>
    <property type="molecule type" value="Genomic_DNA"/>
</dbReference>
<dbReference type="AlphaFoldDB" id="A0ABD0KKA9"/>
<sequence>MDSPASRPHETQGQSFVNPYHQPLMDSPASKPQGYRDFKNPEDVQIEKFMINLLNDAMRSKHVVSRDISGDAMQRAEGAEASLSENNDVITLGKETERRGVEEENPSIPSLYNEVDPKQIDFGTTANMEDMRVSGKATPEMLASMSTPSDALT</sequence>
<feature type="region of interest" description="Disordered" evidence="1">
    <location>
        <begin position="1"/>
        <end position="41"/>
    </location>
</feature>
<gene>
    <name evidence="2" type="ORF">BaRGS_00021062</name>
</gene>
<evidence type="ECO:0000313" key="2">
    <source>
        <dbReference type="EMBL" id="KAK7487643.1"/>
    </source>
</evidence>
<dbReference type="Proteomes" id="UP001519460">
    <property type="component" value="Unassembled WGS sequence"/>
</dbReference>
<reference evidence="2 3" key="1">
    <citation type="journal article" date="2023" name="Sci. Data">
        <title>Genome assembly of the Korean intertidal mud-creeper Batillaria attramentaria.</title>
        <authorList>
            <person name="Patra A.K."/>
            <person name="Ho P.T."/>
            <person name="Jun S."/>
            <person name="Lee S.J."/>
            <person name="Kim Y."/>
            <person name="Won Y.J."/>
        </authorList>
    </citation>
    <scope>NUCLEOTIDE SEQUENCE [LARGE SCALE GENOMIC DNA]</scope>
    <source>
        <strain evidence="2">Wonlab-2016</strain>
    </source>
</reference>
<name>A0ABD0KKA9_9CAEN</name>
<evidence type="ECO:0000256" key="1">
    <source>
        <dbReference type="SAM" id="MobiDB-lite"/>
    </source>
</evidence>
<comment type="caution">
    <text evidence="2">The sequence shown here is derived from an EMBL/GenBank/DDBJ whole genome shotgun (WGS) entry which is preliminary data.</text>
</comment>